<dbReference type="PANTHER" id="PTHR30469">
    <property type="entry name" value="MULTIDRUG RESISTANCE PROTEIN MDTA"/>
    <property type="match status" value="1"/>
</dbReference>
<keyword evidence="2" id="KW-1133">Transmembrane helix</keyword>
<feature type="transmembrane region" description="Helical" evidence="2">
    <location>
        <begin position="27"/>
        <end position="47"/>
    </location>
</feature>
<feature type="compositionally biased region" description="Basic and acidic residues" evidence="1">
    <location>
        <begin position="1"/>
        <end position="16"/>
    </location>
</feature>
<dbReference type="Proteomes" id="UP000256661">
    <property type="component" value="Unassembled WGS sequence"/>
</dbReference>
<gene>
    <name evidence="4" type="ORF">DFJ69_2320</name>
</gene>
<dbReference type="Gene3D" id="1.10.101.10">
    <property type="entry name" value="PGBD-like superfamily/PGBD"/>
    <property type="match status" value="1"/>
</dbReference>
<evidence type="ECO:0000259" key="3">
    <source>
        <dbReference type="Pfam" id="PF01471"/>
    </source>
</evidence>
<organism evidence="4 5">
    <name type="scientific">Thermomonospora umbrina</name>
    <dbReference type="NCBI Taxonomy" id="111806"/>
    <lineage>
        <taxon>Bacteria</taxon>
        <taxon>Bacillati</taxon>
        <taxon>Actinomycetota</taxon>
        <taxon>Actinomycetes</taxon>
        <taxon>Streptosporangiales</taxon>
        <taxon>Thermomonosporaceae</taxon>
        <taxon>Thermomonospora</taxon>
    </lineage>
</organism>
<evidence type="ECO:0000256" key="1">
    <source>
        <dbReference type="SAM" id="MobiDB-lite"/>
    </source>
</evidence>
<evidence type="ECO:0000256" key="2">
    <source>
        <dbReference type="SAM" id="Phobius"/>
    </source>
</evidence>
<evidence type="ECO:0000313" key="5">
    <source>
        <dbReference type="Proteomes" id="UP000256661"/>
    </source>
</evidence>
<dbReference type="AlphaFoldDB" id="A0A3D9SMA8"/>
<feature type="region of interest" description="Disordered" evidence="1">
    <location>
        <begin position="1"/>
        <end position="23"/>
    </location>
</feature>
<dbReference type="SUPFAM" id="SSF47090">
    <property type="entry name" value="PGBD-like"/>
    <property type="match status" value="1"/>
</dbReference>
<dbReference type="GO" id="GO:0015562">
    <property type="term" value="F:efflux transmembrane transporter activity"/>
    <property type="evidence" value="ECO:0007669"/>
    <property type="project" value="TreeGrafter"/>
</dbReference>
<reference evidence="4 5" key="1">
    <citation type="submission" date="2018-08" db="EMBL/GenBank/DDBJ databases">
        <title>Sequencing the genomes of 1000 actinobacteria strains.</title>
        <authorList>
            <person name="Klenk H.-P."/>
        </authorList>
    </citation>
    <scope>NUCLEOTIDE SEQUENCE [LARGE SCALE GENOMIC DNA]</scope>
    <source>
        <strain evidence="4 5">DSM 43927</strain>
    </source>
</reference>
<dbReference type="RefSeq" id="WP_116022449.1">
    <property type="nucleotide sequence ID" value="NZ_QTTT01000001.1"/>
</dbReference>
<keyword evidence="2" id="KW-0472">Membrane</keyword>
<feature type="domain" description="Peptidoglycan binding-like" evidence="3">
    <location>
        <begin position="141"/>
        <end position="188"/>
    </location>
</feature>
<protein>
    <submittedName>
        <fullName evidence="4">Multidrug efflux pump subunit AcrA (Membrane-fusion protein)</fullName>
    </submittedName>
</protein>
<sequence length="373" mass="39106">MEEVATEDRAVPEEPRPRRRKGRGRRWAAILAVVLGVGGVTATMVGLSGGSSGTDEAGELPPSTTKVTRQTLTDTHTADGDLGHGLSATASARLRGTLTRMPETGDRITRGKALYEVDGDPVVLMYGSMPAYRTLRSGDEGTDVKQLETNLRKLGYTGFTVDDEYTADTADAVSEWQEDKGLEETGVVELGRVVFASGPVRVDAIQAGEGDALMPGGKVLTYTGTAKAVTVNLDAADQRLAKKGAKVAVTLPDNSTIEGRIDEVTTLIDPGAQGEDPTTKVEVVIELPGKAQKEAEEYALASVDVEFTADKRENVLTVPVAALVALREGGFGVEVVNGATTSHVPVETGLFADGRVEISGNGIAEGTVVGMPK</sequence>
<dbReference type="Pfam" id="PF01471">
    <property type="entry name" value="PG_binding_1"/>
    <property type="match status" value="1"/>
</dbReference>
<dbReference type="InterPro" id="IPR036366">
    <property type="entry name" value="PGBDSf"/>
</dbReference>
<dbReference type="PANTHER" id="PTHR30469:SF15">
    <property type="entry name" value="HLYD FAMILY OF SECRETION PROTEINS"/>
    <property type="match status" value="1"/>
</dbReference>
<comment type="caution">
    <text evidence="4">The sequence shown here is derived from an EMBL/GenBank/DDBJ whole genome shotgun (WGS) entry which is preliminary data.</text>
</comment>
<keyword evidence="2" id="KW-0812">Transmembrane</keyword>
<proteinExistence type="predicted"/>
<dbReference type="GO" id="GO:1990281">
    <property type="term" value="C:efflux pump complex"/>
    <property type="evidence" value="ECO:0007669"/>
    <property type="project" value="TreeGrafter"/>
</dbReference>
<evidence type="ECO:0000313" key="4">
    <source>
        <dbReference type="EMBL" id="REE96867.1"/>
    </source>
</evidence>
<name>A0A3D9SMA8_9ACTN</name>
<keyword evidence="5" id="KW-1185">Reference proteome</keyword>
<dbReference type="OrthoDB" id="3268648at2"/>
<accession>A0A3D9SMA8</accession>
<dbReference type="EMBL" id="QTTT01000001">
    <property type="protein sequence ID" value="REE96867.1"/>
    <property type="molecule type" value="Genomic_DNA"/>
</dbReference>
<dbReference type="InterPro" id="IPR036365">
    <property type="entry name" value="PGBD-like_sf"/>
</dbReference>
<dbReference type="Gene3D" id="2.40.420.20">
    <property type="match status" value="1"/>
</dbReference>
<dbReference type="InterPro" id="IPR002477">
    <property type="entry name" value="Peptidoglycan-bd-like"/>
</dbReference>